<dbReference type="PANTHER" id="PTHR19375">
    <property type="entry name" value="HEAT SHOCK PROTEIN 70KDA"/>
    <property type="match status" value="1"/>
</dbReference>
<sequence length="614" mass="69999">MTEENYAIGIDLGTSYSSVCIWKNDEVKIIENDYGYRTTPSYVAFTDSEILIGDAAKTQINLNPCNTIFDIPRLIGRSIYNKDVQSGMKYWPFSVVEKNEKLHIRVKYKEEWKDFTPEEIASLLIIKMKETAENYLDRQVKNAVITVPAHFDNLQFQAIKNAGLIAGLKIIRIINSPTAAAIAYGLKTKAIGKRIVLVFDLGGSTCNVSLLAFDCGIFEVKAVIGNYDLGGKYFDDSIVNHFVQEIKRKFKKSLSKTDLCRIRTHCERAKCKLSTSDCALIEIDSLLDDYNTTLTRAKFEELNEDLFQSAINLINKVLNDARIDKTEVHEVVLIGGSTHIPRIQKLISKFFDGKELIKSINPEEAAARGAAIQAAILSGNKSKKIRDVLLLDVNAFAFSIETSDGIITSFIERNTTLPIEESKLFKLSTKGSSYRDTLDRNPKNNYNILIQIYEGERYYTNLIGQFELPISSSASKIEITLKLNLNLVLKVSAVEKINGRNSKINKKEITINNGLSEEEIERMVSEAENYRTEREIIIQKMQARTDFEIYIHRLDRIINDINNMNMKNKLEKAISESFTWLDNNEEAERDEYERKKKLLKETVNQIADETLWHR</sequence>
<dbReference type="GO" id="GO:0005524">
    <property type="term" value="F:ATP binding"/>
    <property type="evidence" value="ECO:0007669"/>
    <property type="project" value="UniProtKB-KW"/>
</dbReference>
<dbReference type="PROSITE" id="PS01036">
    <property type="entry name" value="HSP70_3"/>
    <property type="match status" value="1"/>
</dbReference>
<dbReference type="Gene3D" id="3.30.420.40">
    <property type="match status" value="2"/>
</dbReference>
<evidence type="ECO:0000256" key="4">
    <source>
        <dbReference type="RuleBase" id="RU003322"/>
    </source>
</evidence>
<dbReference type="Gene3D" id="3.90.640.10">
    <property type="entry name" value="Actin, Chain A, domain 4"/>
    <property type="match status" value="1"/>
</dbReference>
<dbReference type="Gene3D" id="3.30.30.30">
    <property type="match status" value="1"/>
</dbReference>
<feature type="coiled-coil region" evidence="5">
    <location>
        <begin position="582"/>
        <end position="609"/>
    </location>
</feature>
<evidence type="ECO:0000256" key="1">
    <source>
        <dbReference type="ARBA" id="ARBA00007381"/>
    </source>
</evidence>
<dbReference type="SUPFAM" id="SSF53067">
    <property type="entry name" value="Actin-like ATPase domain"/>
    <property type="match status" value="2"/>
</dbReference>
<dbReference type="Proteomes" id="UP000615446">
    <property type="component" value="Unassembled WGS sequence"/>
</dbReference>
<accession>A0A8H3LY87</accession>
<keyword evidence="2 4" id="KW-0547">Nucleotide-binding</keyword>
<dbReference type="Gene3D" id="2.60.34.10">
    <property type="entry name" value="Substrate Binding Domain Of DNAk, Chain A, domain 1"/>
    <property type="match status" value="1"/>
</dbReference>
<evidence type="ECO:0000256" key="2">
    <source>
        <dbReference type="ARBA" id="ARBA00022741"/>
    </source>
</evidence>
<evidence type="ECO:0000313" key="6">
    <source>
        <dbReference type="EMBL" id="GES93358.1"/>
    </source>
</evidence>
<evidence type="ECO:0000313" key="7">
    <source>
        <dbReference type="Proteomes" id="UP000615446"/>
    </source>
</evidence>
<gene>
    <name evidence="6" type="ORF">RCL2_002011300</name>
</gene>
<dbReference type="PROSITE" id="PS00329">
    <property type="entry name" value="HSP70_2"/>
    <property type="match status" value="1"/>
</dbReference>
<dbReference type="FunFam" id="3.90.640.10:FF:000010">
    <property type="entry name" value="heat shock 70 kDa protein 14"/>
    <property type="match status" value="1"/>
</dbReference>
<evidence type="ECO:0000256" key="3">
    <source>
        <dbReference type="ARBA" id="ARBA00022840"/>
    </source>
</evidence>
<dbReference type="GO" id="GO:0140662">
    <property type="term" value="F:ATP-dependent protein folding chaperone"/>
    <property type="evidence" value="ECO:0007669"/>
    <property type="project" value="InterPro"/>
</dbReference>
<keyword evidence="6" id="KW-0346">Stress response</keyword>
<dbReference type="AlphaFoldDB" id="A0A8H3LY87"/>
<keyword evidence="3 4" id="KW-0067">ATP-binding</keyword>
<evidence type="ECO:0000256" key="5">
    <source>
        <dbReference type="SAM" id="Coils"/>
    </source>
</evidence>
<comment type="similarity">
    <text evidence="1 4">Belongs to the heat shock protein 70 family.</text>
</comment>
<dbReference type="InterPro" id="IPR029047">
    <property type="entry name" value="HSP70_peptide-bd_sf"/>
</dbReference>
<dbReference type="InterPro" id="IPR029048">
    <property type="entry name" value="HSP70_C_sf"/>
</dbReference>
<keyword evidence="5" id="KW-0175">Coiled coil</keyword>
<dbReference type="SUPFAM" id="SSF100920">
    <property type="entry name" value="Heat shock protein 70kD (HSP70), peptide-binding domain"/>
    <property type="match status" value="1"/>
</dbReference>
<dbReference type="OrthoDB" id="2401965at2759"/>
<dbReference type="InterPro" id="IPR043129">
    <property type="entry name" value="ATPase_NBD"/>
</dbReference>
<name>A0A8H3LY87_9GLOM</name>
<dbReference type="EMBL" id="BLAL01000228">
    <property type="protein sequence ID" value="GES93358.1"/>
    <property type="molecule type" value="Genomic_DNA"/>
</dbReference>
<dbReference type="PROSITE" id="PS00297">
    <property type="entry name" value="HSP70_1"/>
    <property type="match status" value="1"/>
</dbReference>
<protein>
    <submittedName>
        <fullName evidence="6">Heat shock cognate 70</fullName>
    </submittedName>
</protein>
<dbReference type="FunFam" id="3.30.30.30:FF:000001">
    <property type="entry name" value="heat shock 70 kDa protein-like"/>
    <property type="match status" value="1"/>
</dbReference>
<comment type="caution">
    <text evidence="6">The sequence shown here is derived from an EMBL/GenBank/DDBJ whole genome shotgun (WGS) entry which is preliminary data.</text>
</comment>
<dbReference type="Gene3D" id="1.20.1270.10">
    <property type="match status" value="1"/>
</dbReference>
<dbReference type="Pfam" id="PF00012">
    <property type="entry name" value="HSP70"/>
    <property type="match status" value="1"/>
</dbReference>
<proteinExistence type="inferred from homology"/>
<dbReference type="InterPro" id="IPR018181">
    <property type="entry name" value="Heat_shock_70_CS"/>
</dbReference>
<reference evidence="6" key="1">
    <citation type="submission" date="2019-10" db="EMBL/GenBank/DDBJ databases">
        <title>Conservation and host-specific expression of non-tandemly repeated heterogenous ribosome RNA gene in arbuscular mycorrhizal fungi.</title>
        <authorList>
            <person name="Maeda T."/>
            <person name="Kobayashi Y."/>
            <person name="Nakagawa T."/>
            <person name="Ezawa T."/>
            <person name="Yamaguchi K."/>
            <person name="Bino T."/>
            <person name="Nishimoto Y."/>
            <person name="Shigenobu S."/>
            <person name="Kawaguchi M."/>
        </authorList>
    </citation>
    <scope>NUCLEOTIDE SEQUENCE</scope>
    <source>
        <strain evidence="6">HR1</strain>
    </source>
</reference>
<dbReference type="InterPro" id="IPR013126">
    <property type="entry name" value="Hsp_70_fam"/>
</dbReference>
<dbReference type="SUPFAM" id="SSF100934">
    <property type="entry name" value="Heat shock protein 70kD (HSP70), C-terminal subdomain"/>
    <property type="match status" value="1"/>
</dbReference>
<dbReference type="PRINTS" id="PR00301">
    <property type="entry name" value="HEATSHOCK70"/>
</dbReference>
<organism evidence="6 7">
    <name type="scientific">Rhizophagus clarus</name>
    <dbReference type="NCBI Taxonomy" id="94130"/>
    <lineage>
        <taxon>Eukaryota</taxon>
        <taxon>Fungi</taxon>
        <taxon>Fungi incertae sedis</taxon>
        <taxon>Mucoromycota</taxon>
        <taxon>Glomeromycotina</taxon>
        <taxon>Glomeromycetes</taxon>
        <taxon>Glomerales</taxon>
        <taxon>Glomeraceae</taxon>
        <taxon>Rhizophagus</taxon>
    </lineage>
</organism>